<dbReference type="Pfam" id="PF13439">
    <property type="entry name" value="Glyco_transf_4"/>
    <property type="match status" value="1"/>
</dbReference>
<comment type="caution">
    <text evidence="4">The sequence shown here is derived from an EMBL/GenBank/DDBJ whole genome shotgun (WGS) entry which is preliminary data.</text>
</comment>
<accession>A0AAI9GNI5</accession>
<reference evidence="4" key="2">
    <citation type="submission" date="2024-02" db="EMBL/GenBank/DDBJ databases">
        <authorList>
            <consortium name="Clinical and Environmental Microbiology Branch: Whole genome sequencing antimicrobial resistance pathogens in the healthcare setting"/>
        </authorList>
    </citation>
    <scope>NUCLEOTIDE SEQUENCE</scope>
    <source>
        <strain evidence="4">2023BB-00086</strain>
    </source>
</reference>
<dbReference type="PANTHER" id="PTHR46401:SF2">
    <property type="entry name" value="GLYCOSYLTRANSFERASE WBBK-RELATED"/>
    <property type="match status" value="1"/>
</dbReference>
<evidence type="ECO:0000313" key="6">
    <source>
        <dbReference type="Proteomes" id="UP000673434"/>
    </source>
</evidence>
<reference evidence="5 6" key="1">
    <citation type="submission" date="2021-03" db="EMBL/GenBank/DDBJ databases">
        <authorList>
            <person name="Stanton E."/>
        </authorList>
    </citation>
    <scope>NUCLEOTIDE SEQUENCE [LARGE SCALE GENOMIC DNA]</scope>
    <source>
        <strain evidence="5 6">2020EL-00037</strain>
    </source>
</reference>
<dbReference type="PANTHER" id="PTHR46401">
    <property type="entry name" value="GLYCOSYLTRANSFERASE WBBK-RELATED"/>
    <property type="match status" value="1"/>
</dbReference>
<dbReference type="SUPFAM" id="SSF53756">
    <property type="entry name" value="UDP-Glycosyltransferase/glycogen phosphorylase"/>
    <property type="match status" value="1"/>
</dbReference>
<proteinExistence type="predicted"/>
<dbReference type="InterPro" id="IPR028098">
    <property type="entry name" value="Glyco_trans_4-like_N"/>
</dbReference>
<dbReference type="Proteomes" id="UP000673434">
    <property type="component" value="Unassembled WGS sequence"/>
</dbReference>
<sequence>MKEDQTGETLLEKVIIFTNEFYPFKGGIGRYCEELIIETIKNYQVTLVAPKYDGSLLNNDLSEHISISFVEGGQFKYWHLPKLIKKVLSIDFTPYEHVLIADWPFWVAVEFVNKYFPWKAKIKYSLMLHGSEILNLKNGRASIFPKIIDLFSGTTNIYTNSNYTKNILRENHNVPAAIPVEVTYLGVSQTENISNENYITNVRNEKFQLLSVGRLDDRKGFDNVIRAISLLDEAVKSKIFFTIVGNGSNEYKETLNNLAKENKVNLNILSGLNDNELNDCYNKTNLFILAARNNNKKIEGFGLVFLEAAKFGVPSIATDVGAIKEVVKNNETGFVVKEDVQELKKAIYNCYMDRDILIEFSKNCISNVKGFKWSTLANKTFTKNNGSK</sequence>
<gene>
    <name evidence="5" type="ORF">J7S78_02110</name>
    <name evidence="4" type="ORF">RYF40_001154</name>
</gene>
<dbReference type="Pfam" id="PF00534">
    <property type="entry name" value="Glycos_transf_1"/>
    <property type="match status" value="1"/>
</dbReference>
<dbReference type="Gene3D" id="3.40.50.2000">
    <property type="entry name" value="Glycogen Phosphorylase B"/>
    <property type="match status" value="2"/>
</dbReference>
<dbReference type="GO" id="GO:0016757">
    <property type="term" value="F:glycosyltransferase activity"/>
    <property type="evidence" value="ECO:0007669"/>
    <property type="project" value="InterPro"/>
</dbReference>
<evidence type="ECO:0000256" key="1">
    <source>
        <dbReference type="ARBA" id="ARBA00022679"/>
    </source>
</evidence>
<dbReference type="AlphaFoldDB" id="A0AAI9GNI5"/>
<dbReference type="EMBL" id="ABNOCX020000002">
    <property type="protein sequence ID" value="EML7080745.1"/>
    <property type="molecule type" value="Genomic_DNA"/>
</dbReference>
<keyword evidence="1" id="KW-0808">Transferase</keyword>
<dbReference type="EMBL" id="JAGKON010000002">
    <property type="protein sequence ID" value="MBQ0598591.1"/>
    <property type="molecule type" value="Genomic_DNA"/>
</dbReference>
<evidence type="ECO:0000259" key="2">
    <source>
        <dbReference type="Pfam" id="PF00534"/>
    </source>
</evidence>
<feature type="domain" description="Glycosyltransferase subfamily 4-like N-terminal" evidence="3">
    <location>
        <begin position="26"/>
        <end position="187"/>
    </location>
</feature>
<organism evidence="4">
    <name type="scientific">Klebsiella oxytoca</name>
    <dbReference type="NCBI Taxonomy" id="571"/>
    <lineage>
        <taxon>Bacteria</taxon>
        <taxon>Pseudomonadati</taxon>
        <taxon>Pseudomonadota</taxon>
        <taxon>Gammaproteobacteria</taxon>
        <taxon>Enterobacterales</taxon>
        <taxon>Enterobacteriaceae</taxon>
        <taxon>Klebsiella/Raoultella group</taxon>
        <taxon>Klebsiella</taxon>
    </lineage>
</organism>
<protein>
    <submittedName>
        <fullName evidence="4">Glycosyltransferase family 4 protein</fullName>
    </submittedName>
</protein>
<dbReference type="InterPro" id="IPR001296">
    <property type="entry name" value="Glyco_trans_1"/>
</dbReference>
<name>A0AAI9GNI5_KLEOX</name>
<dbReference type="CDD" id="cd03801">
    <property type="entry name" value="GT4_PimA-like"/>
    <property type="match status" value="1"/>
</dbReference>
<evidence type="ECO:0000259" key="3">
    <source>
        <dbReference type="Pfam" id="PF13439"/>
    </source>
</evidence>
<feature type="domain" description="Glycosyl transferase family 1" evidence="2">
    <location>
        <begin position="201"/>
        <end position="367"/>
    </location>
</feature>
<evidence type="ECO:0000313" key="4">
    <source>
        <dbReference type="EMBL" id="EML7080745.1"/>
    </source>
</evidence>
<keyword evidence="6" id="KW-1185">Reference proteome</keyword>
<evidence type="ECO:0000313" key="5">
    <source>
        <dbReference type="EMBL" id="MBQ0598591.1"/>
    </source>
</evidence>
<dbReference type="GO" id="GO:0009103">
    <property type="term" value="P:lipopolysaccharide biosynthetic process"/>
    <property type="evidence" value="ECO:0007669"/>
    <property type="project" value="TreeGrafter"/>
</dbReference>